<dbReference type="OrthoDB" id="4419061at2"/>
<evidence type="ECO:0000256" key="1">
    <source>
        <dbReference type="SAM" id="MobiDB-lite"/>
    </source>
</evidence>
<accession>A0A1X2M0U9</accession>
<dbReference type="Pfam" id="PF02720">
    <property type="entry name" value="DUF222"/>
    <property type="match status" value="1"/>
</dbReference>
<dbReference type="STRING" id="1430326.B8W66_02250"/>
<feature type="domain" description="HNH nuclease" evidence="2">
    <location>
        <begin position="352"/>
        <end position="404"/>
    </location>
</feature>
<dbReference type="InterPro" id="IPR003870">
    <property type="entry name" value="DUF222"/>
</dbReference>
<evidence type="ECO:0000313" key="4">
    <source>
        <dbReference type="Proteomes" id="UP000193247"/>
    </source>
</evidence>
<sequence>MGSSSREEIVEVFDTLDADLDRVCELTFDALTTPERLALLERLQRVARRLPVPQHALINQIAEQAGETELGGTLSRVLADRLRITRGEAGRRVAEAAELGERRALTGQPLPPVLTATAAAQRDGRIGAAHVQVIRGFVHRLPADIDVETGEKAEAHLAKLASQFRPDQLTKLAQRLTDCLNPDGEYTEEDRARRRGLTLGKQDVDGMSRFSGWLTPEARATVEAVLAKLAAPGMCNPADDTACVDGPPSHQVIGRDTRSAGQRNHDGLNAALRALLASGTLGQHNGLPASIIVSTTLKDLEAAAGTALTGGGTLLPMNDVIRLARHANHYLAIFDQGKAIGLYHTKRLASPGQRIVLYAKDRGCTRPGCDVPGYECEVHHLTPYAQCRTTDVNHLSFACGQDHPLAEQGWTTRKNAHGHTEWIPPPHLDHGQPRTNTYFHPEKLLAGDDDEDDR</sequence>
<comment type="caution">
    <text evidence="3">The sequence shown here is derived from an EMBL/GenBank/DDBJ whole genome shotgun (WGS) entry which is preliminary data.</text>
</comment>
<dbReference type="CDD" id="cd00085">
    <property type="entry name" value="HNHc"/>
    <property type="match status" value="1"/>
</dbReference>
<dbReference type="InterPro" id="IPR003615">
    <property type="entry name" value="HNH_nuc"/>
</dbReference>
<proteinExistence type="predicted"/>
<reference evidence="3 4" key="1">
    <citation type="submission" date="2017-04" db="EMBL/GenBank/DDBJ databases">
        <title>The new phylogeny of genus Mycobacterium.</title>
        <authorList>
            <person name="Tortoli E."/>
            <person name="Trovato A."/>
            <person name="Cirillo D.M."/>
        </authorList>
    </citation>
    <scope>NUCLEOTIDE SEQUENCE [LARGE SCALE GENOMIC DNA]</scope>
    <source>
        <strain evidence="3 4">TBL 1200985</strain>
    </source>
</reference>
<dbReference type="RefSeq" id="WP_085323357.1">
    <property type="nucleotide sequence ID" value="NZ_NCXP01000001.1"/>
</dbReference>
<keyword evidence="4" id="KW-1185">Reference proteome</keyword>
<feature type="region of interest" description="Disordered" evidence="1">
    <location>
        <begin position="424"/>
        <end position="454"/>
    </location>
</feature>
<dbReference type="SMART" id="SM00507">
    <property type="entry name" value="HNHc"/>
    <property type="match status" value="1"/>
</dbReference>
<name>A0A1X2M0U9_9MYCO</name>
<evidence type="ECO:0000313" key="3">
    <source>
        <dbReference type="EMBL" id="OSC43220.1"/>
    </source>
</evidence>
<organism evidence="3 4">
    <name type="scientific">Mycobacterium decipiens</name>
    <dbReference type="NCBI Taxonomy" id="1430326"/>
    <lineage>
        <taxon>Bacteria</taxon>
        <taxon>Bacillati</taxon>
        <taxon>Actinomycetota</taxon>
        <taxon>Actinomycetes</taxon>
        <taxon>Mycobacteriales</taxon>
        <taxon>Mycobacteriaceae</taxon>
        <taxon>Mycobacterium</taxon>
    </lineage>
</organism>
<evidence type="ECO:0000259" key="2">
    <source>
        <dbReference type="SMART" id="SM00507"/>
    </source>
</evidence>
<protein>
    <recommendedName>
        <fullName evidence="2">HNH nuclease domain-containing protein</fullName>
    </recommendedName>
</protein>
<dbReference type="Proteomes" id="UP000193247">
    <property type="component" value="Unassembled WGS sequence"/>
</dbReference>
<gene>
    <name evidence="3" type="ORF">B8W66_02250</name>
</gene>
<dbReference type="EMBL" id="NCXP01000001">
    <property type="protein sequence ID" value="OSC43220.1"/>
    <property type="molecule type" value="Genomic_DNA"/>
</dbReference>
<dbReference type="AlphaFoldDB" id="A0A1X2M0U9"/>